<reference evidence="3" key="1">
    <citation type="submission" date="2015-07" db="EMBL/GenBank/DDBJ databases">
        <authorList>
            <person name="Rodrigo-Torres Lidia"/>
            <person name="Arahal R.David."/>
        </authorList>
    </citation>
    <scope>NUCLEOTIDE SEQUENCE [LARGE SCALE GENOMIC DNA]</scope>
    <source>
        <strain evidence="3">CECT 5096</strain>
    </source>
</reference>
<evidence type="ECO:0000256" key="1">
    <source>
        <dbReference type="SAM" id="Phobius"/>
    </source>
</evidence>
<feature type="transmembrane region" description="Helical" evidence="1">
    <location>
        <begin position="77"/>
        <end position="93"/>
    </location>
</feature>
<feature type="transmembrane region" description="Helical" evidence="1">
    <location>
        <begin position="12"/>
        <end position="33"/>
    </location>
</feature>
<dbReference type="OrthoDB" id="7855510at2"/>
<evidence type="ECO:0000313" key="3">
    <source>
        <dbReference type="Proteomes" id="UP000049983"/>
    </source>
</evidence>
<feature type="transmembrane region" description="Helical" evidence="1">
    <location>
        <begin position="98"/>
        <end position="116"/>
    </location>
</feature>
<dbReference type="InterPro" id="IPR008407">
    <property type="entry name" value="Brnchd-chn_aa_trnsp_AzlD"/>
</dbReference>
<keyword evidence="1" id="KW-0472">Membrane</keyword>
<keyword evidence="3" id="KW-1185">Reference proteome</keyword>
<keyword evidence="1" id="KW-0812">Transmembrane</keyword>
<keyword evidence="1" id="KW-1133">Transmembrane helix</keyword>
<name>A0A0M6Z7X3_9HYPH</name>
<dbReference type="Proteomes" id="UP000049983">
    <property type="component" value="Unassembled WGS sequence"/>
</dbReference>
<dbReference type="GeneID" id="97667523"/>
<dbReference type="EMBL" id="CXWC01000001">
    <property type="protein sequence ID" value="CTQ63583.1"/>
    <property type="molecule type" value="Genomic_DNA"/>
</dbReference>
<accession>A0A0M6Z7X3</accession>
<dbReference type="AlphaFoldDB" id="A0A0M6Z7X3"/>
<dbReference type="RefSeq" id="WP_055115788.1">
    <property type="nucleotide sequence ID" value="NZ_CANKXR010000019.1"/>
</dbReference>
<evidence type="ECO:0000313" key="2">
    <source>
        <dbReference type="EMBL" id="CTQ63583.1"/>
    </source>
</evidence>
<protein>
    <submittedName>
        <fullName evidence="2">Branched-chain amino acid transport protein (AzlD)</fullName>
    </submittedName>
</protein>
<sequence>MTEGLIRETWWWPYVMILVAGWLATDVWRWIGVFASGRLREDSELLIWVRCVATALVAGLISKLILFPQGILSETPMWLRIAATCVGFSAFLISRQKVVVGVLAAEAFLIGGWWLLDRVVW</sequence>
<gene>
    <name evidence="2" type="ORF">LA5096_00042</name>
</gene>
<dbReference type="STRING" id="311410.LA5095_02673"/>
<feature type="transmembrane region" description="Helical" evidence="1">
    <location>
        <begin position="45"/>
        <end position="65"/>
    </location>
</feature>
<proteinExistence type="predicted"/>
<dbReference type="Pfam" id="PF05437">
    <property type="entry name" value="AzlD"/>
    <property type="match status" value="1"/>
</dbReference>
<organism evidence="2 3">
    <name type="scientific">Roseibium album</name>
    <dbReference type="NCBI Taxonomy" id="311410"/>
    <lineage>
        <taxon>Bacteria</taxon>
        <taxon>Pseudomonadati</taxon>
        <taxon>Pseudomonadota</taxon>
        <taxon>Alphaproteobacteria</taxon>
        <taxon>Hyphomicrobiales</taxon>
        <taxon>Stappiaceae</taxon>
        <taxon>Roseibium</taxon>
    </lineage>
</organism>